<evidence type="ECO:0000313" key="3">
    <source>
        <dbReference type="Proteomes" id="UP000179807"/>
    </source>
</evidence>
<proteinExistence type="predicted"/>
<evidence type="ECO:0000256" key="1">
    <source>
        <dbReference type="SAM" id="MobiDB-lite"/>
    </source>
</evidence>
<dbReference type="VEuPathDB" id="TrichDB:TRFO_04324"/>
<feature type="region of interest" description="Disordered" evidence="1">
    <location>
        <begin position="1"/>
        <end position="119"/>
    </location>
</feature>
<feature type="compositionally biased region" description="Polar residues" evidence="1">
    <location>
        <begin position="110"/>
        <end position="119"/>
    </location>
</feature>
<reference evidence="2" key="1">
    <citation type="submission" date="2016-10" db="EMBL/GenBank/DDBJ databases">
        <authorList>
            <person name="Benchimol M."/>
            <person name="Almeida L.G."/>
            <person name="Vasconcelos A.T."/>
            <person name="Perreira-Neves A."/>
            <person name="Rosa I.A."/>
            <person name="Tasca T."/>
            <person name="Bogo M.R."/>
            <person name="de Souza W."/>
        </authorList>
    </citation>
    <scope>NUCLEOTIDE SEQUENCE [LARGE SCALE GENOMIC DNA]</scope>
    <source>
        <strain evidence="2">K</strain>
    </source>
</reference>
<protein>
    <submittedName>
        <fullName evidence="2">Uncharacterized protein</fullName>
    </submittedName>
</protein>
<dbReference type="AlphaFoldDB" id="A0A1J4KH51"/>
<dbReference type="RefSeq" id="XP_068363424.1">
    <property type="nucleotide sequence ID" value="XM_068491823.1"/>
</dbReference>
<name>A0A1J4KH51_9EUKA</name>
<keyword evidence="3" id="KW-1185">Reference proteome</keyword>
<organism evidence="2 3">
    <name type="scientific">Tritrichomonas foetus</name>
    <dbReference type="NCBI Taxonomy" id="1144522"/>
    <lineage>
        <taxon>Eukaryota</taxon>
        <taxon>Metamonada</taxon>
        <taxon>Parabasalia</taxon>
        <taxon>Tritrichomonadida</taxon>
        <taxon>Tritrichomonadidae</taxon>
        <taxon>Tritrichomonas</taxon>
    </lineage>
</organism>
<feature type="compositionally biased region" description="Basic and acidic residues" evidence="1">
    <location>
        <begin position="28"/>
        <end position="43"/>
    </location>
</feature>
<evidence type="ECO:0000313" key="2">
    <source>
        <dbReference type="EMBL" id="OHT10288.1"/>
    </source>
</evidence>
<dbReference type="Proteomes" id="UP000179807">
    <property type="component" value="Unassembled WGS sequence"/>
</dbReference>
<dbReference type="EMBL" id="MLAK01000616">
    <property type="protein sequence ID" value="OHT10288.1"/>
    <property type="molecule type" value="Genomic_DNA"/>
</dbReference>
<dbReference type="GeneID" id="94826527"/>
<gene>
    <name evidence="2" type="ORF">TRFO_04324</name>
</gene>
<sequence length="119" mass="13018">MAENEQADVLIVGDQPYSSDSSSESDENDKKKEEEEYIPKNDDAPIEESPQPEIKPKPKKPAEPIFVPVISGTATVDDTPADPNKINLDKDGEISNDDDEGEEKGESKNANQSKCCLLL</sequence>
<comment type="caution">
    <text evidence="2">The sequence shown here is derived from an EMBL/GenBank/DDBJ whole genome shotgun (WGS) entry which is preliminary data.</text>
</comment>
<feature type="compositionally biased region" description="Acidic residues" evidence="1">
    <location>
        <begin position="94"/>
        <end position="103"/>
    </location>
</feature>
<accession>A0A1J4KH51</accession>